<sequence length="116" mass="12422">MIASRFNDAEKQSVLDAATACAMTPSGFLAHAALSAAHDLTRTEAEVAGHREMTRRLFALGPALSRIGNNLNQVAAALNRDEPAPQAQAVLDGVDQVRLEVQAFIQHYLDSERPAA</sequence>
<dbReference type="EMBL" id="JAAGMA010000703">
    <property type="protein sequence ID" value="NEB12302.1"/>
    <property type="molecule type" value="Genomic_DNA"/>
</dbReference>
<evidence type="ECO:0000259" key="1">
    <source>
        <dbReference type="Pfam" id="PF05713"/>
    </source>
</evidence>
<protein>
    <submittedName>
        <fullName evidence="2">Plasmid mobilization relaxosome protein MobC</fullName>
    </submittedName>
</protein>
<reference evidence="2 3" key="1">
    <citation type="submission" date="2020-01" db="EMBL/GenBank/DDBJ databases">
        <title>Insect and environment-associated Actinomycetes.</title>
        <authorList>
            <person name="Currrie C."/>
            <person name="Chevrette M."/>
            <person name="Carlson C."/>
            <person name="Stubbendieck R."/>
            <person name="Wendt-Pienkowski E."/>
        </authorList>
    </citation>
    <scope>NUCLEOTIDE SEQUENCE [LARGE SCALE GENOMIC DNA]</scope>
    <source>
        <strain evidence="2 3">SID14163</strain>
    </source>
</reference>
<dbReference type="InterPro" id="IPR008687">
    <property type="entry name" value="MobC"/>
</dbReference>
<gene>
    <name evidence="2" type="primary">mobC</name>
    <name evidence="2" type="ORF">G3I32_26290</name>
</gene>
<accession>A0A7K3PQR5</accession>
<name>A0A7K3PQR5_9ACTN</name>
<comment type="caution">
    <text evidence="2">The sequence shown here is derived from an EMBL/GenBank/DDBJ whole genome shotgun (WGS) entry which is preliminary data.</text>
</comment>
<feature type="domain" description="Bacterial mobilisation" evidence="1">
    <location>
        <begin position="64"/>
        <end position="101"/>
    </location>
</feature>
<dbReference type="AlphaFoldDB" id="A0A7K3PQR5"/>
<evidence type="ECO:0000313" key="2">
    <source>
        <dbReference type="EMBL" id="NEB12302.1"/>
    </source>
</evidence>
<proteinExistence type="predicted"/>
<dbReference type="Proteomes" id="UP000470446">
    <property type="component" value="Unassembled WGS sequence"/>
</dbReference>
<organism evidence="2 3">
    <name type="scientific">Streptomyces coelicoflavus</name>
    <dbReference type="NCBI Taxonomy" id="285562"/>
    <lineage>
        <taxon>Bacteria</taxon>
        <taxon>Bacillati</taxon>
        <taxon>Actinomycetota</taxon>
        <taxon>Actinomycetes</taxon>
        <taxon>Kitasatosporales</taxon>
        <taxon>Streptomycetaceae</taxon>
        <taxon>Streptomyces</taxon>
    </lineage>
</organism>
<evidence type="ECO:0000313" key="3">
    <source>
        <dbReference type="Proteomes" id="UP000470446"/>
    </source>
</evidence>
<dbReference type="Pfam" id="PF05713">
    <property type="entry name" value="MobC"/>
    <property type="match status" value="1"/>
</dbReference>